<proteinExistence type="predicted"/>
<dbReference type="STRING" id="252740.A0A423WFQ8"/>
<feature type="region of interest" description="Disordered" evidence="1">
    <location>
        <begin position="272"/>
        <end position="293"/>
    </location>
</feature>
<comment type="caution">
    <text evidence="2">The sequence shown here is derived from an EMBL/GenBank/DDBJ whole genome shotgun (WGS) entry which is preliminary data.</text>
</comment>
<organism evidence="2 3">
    <name type="scientific">Cytospora chrysosperma</name>
    <name type="common">Cytospora canker fungus</name>
    <name type="synonym">Sphaeria chrysosperma</name>
    <dbReference type="NCBI Taxonomy" id="252740"/>
    <lineage>
        <taxon>Eukaryota</taxon>
        <taxon>Fungi</taxon>
        <taxon>Dikarya</taxon>
        <taxon>Ascomycota</taxon>
        <taxon>Pezizomycotina</taxon>
        <taxon>Sordariomycetes</taxon>
        <taxon>Sordariomycetidae</taxon>
        <taxon>Diaporthales</taxon>
        <taxon>Cytosporaceae</taxon>
        <taxon>Cytospora</taxon>
    </lineage>
</organism>
<dbReference type="Proteomes" id="UP000284375">
    <property type="component" value="Unassembled WGS sequence"/>
</dbReference>
<reference evidence="2 3" key="1">
    <citation type="submission" date="2015-09" db="EMBL/GenBank/DDBJ databases">
        <title>Host preference determinants of Valsa canker pathogens revealed by comparative genomics.</title>
        <authorList>
            <person name="Yin Z."/>
            <person name="Huang L."/>
        </authorList>
    </citation>
    <scope>NUCLEOTIDE SEQUENCE [LARGE SCALE GENOMIC DNA]</scope>
    <source>
        <strain evidence="2 3">YSFL</strain>
    </source>
</reference>
<evidence type="ECO:0000313" key="3">
    <source>
        <dbReference type="Proteomes" id="UP000284375"/>
    </source>
</evidence>
<protein>
    <submittedName>
        <fullName evidence="2">Uncharacterized protein</fullName>
    </submittedName>
</protein>
<evidence type="ECO:0000313" key="2">
    <source>
        <dbReference type="EMBL" id="ROW02255.1"/>
    </source>
</evidence>
<name>A0A423WFQ8_CYTCH</name>
<accession>A0A423WFQ8</accession>
<dbReference type="AlphaFoldDB" id="A0A423WFQ8"/>
<evidence type="ECO:0000256" key="1">
    <source>
        <dbReference type="SAM" id="MobiDB-lite"/>
    </source>
</evidence>
<dbReference type="EMBL" id="LJZO01000005">
    <property type="protein sequence ID" value="ROW02255.1"/>
    <property type="molecule type" value="Genomic_DNA"/>
</dbReference>
<keyword evidence="3" id="KW-1185">Reference proteome</keyword>
<dbReference type="OrthoDB" id="3521097at2759"/>
<gene>
    <name evidence="2" type="ORF">VSDG_02541</name>
</gene>
<feature type="region of interest" description="Disordered" evidence="1">
    <location>
        <begin position="210"/>
        <end position="258"/>
    </location>
</feature>
<sequence>MDSHFSTYSSATLVNQCDSDEDFDFKRSDEPLNGNPKLGAPFIKLENISSNDPDVPVLSIESAQRPDKFKTEEERDEHIELIVSSPCQKRVYDTSTEISARVAKQLQKRVESACGLYEQWFSVWDTIFPGIVRPATCTYDICSELPVQVLGLYSYLENEGPGAVISVLQRHGLSITFESLQPMPLDLQTYIRRVLFQACREICQNWQTQREQSSSPNSIHSNTGGARTSIEPSPQNRTNAAPYTPTSITNEGSSSASNIQAETSILQVRCVSESGAQSQPDHRSSRTPMATLDSNSNDNGFLWCTSTATYGAGTLDGYTPQYETFSTLQYPVENVDMADDVFDFDLSMPQHFSSGNRDFA</sequence>